<comment type="caution">
    <text evidence="1">The sequence shown here is derived from an EMBL/GenBank/DDBJ whole genome shotgun (WGS) entry which is preliminary data.</text>
</comment>
<dbReference type="SUPFAM" id="SSF117987">
    <property type="entry name" value="CRISPR-associated protein"/>
    <property type="match status" value="1"/>
</dbReference>
<dbReference type="RefSeq" id="WP_166673661.1">
    <property type="nucleotide sequence ID" value="NZ_SOEB01000005.1"/>
</dbReference>
<organism evidence="1 2">
    <name type="scientific">Rhodovulum visakhapatnamense</name>
    <dbReference type="NCBI Taxonomy" id="364297"/>
    <lineage>
        <taxon>Bacteria</taxon>
        <taxon>Pseudomonadati</taxon>
        <taxon>Pseudomonadota</taxon>
        <taxon>Alphaproteobacteria</taxon>
        <taxon>Rhodobacterales</taxon>
        <taxon>Paracoccaceae</taxon>
        <taxon>Rhodovulum</taxon>
    </lineage>
</organism>
<dbReference type="SMART" id="SM01101">
    <property type="entry name" value="CRISPR_assoc"/>
    <property type="match status" value="1"/>
</dbReference>
<name>A0A4R8FWT4_9RHOB</name>
<evidence type="ECO:0000313" key="1">
    <source>
        <dbReference type="EMBL" id="TDX31383.1"/>
    </source>
</evidence>
<protein>
    <submittedName>
        <fullName evidence="1">CRISPR system Cascade subunit CasE</fullName>
    </submittedName>
</protein>
<accession>A0A4R8FWT4</accession>
<gene>
    <name evidence="1" type="ORF">EV657_105232</name>
</gene>
<reference evidence="1 2" key="1">
    <citation type="submission" date="2019-03" db="EMBL/GenBank/DDBJ databases">
        <title>Genomic Encyclopedia of Type Strains, Phase IV (KMG-IV): sequencing the most valuable type-strain genomes for metagenomic binning, comparative biology and taxonomic classification.</title>
        <authorList>
            <person name="Goeker M."/>
        </authorList>
    </citation>
    <scope>NUCLEOTIDE SEQUENCE [LARGE SCALE GENOMIC DNA]</scope>
    <source>
        <strain evidence="1 2">JA181</strain>
    </source>
</reference>
<dbReference type="InterPro" id="IPR010179">
    <property type="entry name" value="CRISPR-assoc_prot_Cse3"/>
</dbReference>
<dbReference type="EMBL" id="SOEB01000005">
    <property type="protein sequence ID" value="TDX31383.1"/>
    <property type="molecule type" value="Genomic_DNA"/>
</dbReference>
<evidence type="ECO:0000313" key="2">
    <source>
        <dbReference type="Proteomes" id="UP000295484"/>
    </source>
</evidence>
<sequence>MSLHLVELPMQLRSLHLWAGQRGLSDVSDEGMALHHVLGEAFGPAMLQPFRLMVAPRSRVGTLYAYSRRDADELRDTGKGSLTPGLAEVVQLDRLRSLPRAAESWTAGQRLGFDLRIRPVIRLASARDGRTESGAKVRFRKGAEIDAFLAAALLDDGSTREAVYLNWLAERLAPTAELDHETSRLASFRRSIVQRNGRRIEGPDATLHGTLTITDPDAFTGLLARGVGRHRAYGFGMLLLRPPQRRRIC</sequence>
<dbReference type="Proteomes" id="UP000295484">
    <property type="component" value="Unassembled WGS sequence"/>
</dbReference>
<dbReference type="Gene3D" id="3.30.70.1210">
    <property type="entry name" value="Crispr-associated protein, domain 2"/>
    <property type="match status" value="1"/>
</dbReference>
<dbReference type="Pfam" id="PF08798">
    <property type="entry name" value="CRISPR_assoc"/>
    <property type="match status" value="1"/>
</dbReference>
<dbReference type="AlphaFoldDB" id="A0A4R8FWT4"/>
<proteinExistence type="predicted"/>
<dbReference type="NCBIfam" id="TIGR01907">
    <property type="entry name" value="casE_Cse3"/>
    <property type="match status" value="1"/>
</dbReference>